<keyword evidence="4" id="KW-1185">Reference proteome</keyword>
<dbReference type="OrthoDB" id="9770286at2"/>
<proteinExistence type="inferred from homology"/>
<dbReference type="InterPro" id="IPR001308">
    <property type="entry name" value="ETF_a/FixB"/>
</dbReference>
<gene>
    <name evidence="3" type="ORF">BET03_12565</name>
</gene>
<dbReference type="Gene3D" id="3.40.50.620">
    <property type="entry name" value="HUPs"/>
    <property type="match status" value="1"/>
</dbReference>
<dbReference type="SUPFAM" id="SSF54862">
    <property type="entry name" value="4Fe-4S ferredoxins"/>
    <property type="match status" value="1"/>
</dbReference>
<dbReference type="InterPro" id="IPR014730">
    <property type="entry name" value="ETF_a/b_N"/>
</dbReference>
<evidence type="ECO:0000313" key="4">
    <source>
        <dbReference type="Proteomes" id="UP000284177"/>
    </source>
</evidence>
<dbReference type="Pfam" id="PF00766">
    <property type="entry name" value="ETF_alpha"/>
    <property type="match status" value="1"/>
</dbReference>
<dbReference type="InterPro" id="IPR033947">
    <property type="entry name" value="ETF_alpha_N"/>
</dbReference>
<dbReference type="Pfam" id="PF01012">
    <property type="entry name" value="ETF"/>
    <property type="match status" value="1"/>
</dbReference>
<dbReference type="SUPFAM" id="SSF52467">
    <property type="entry name" value="DHS-like NAD/FAD-binding domain"/>
    <property type="match status" value="1"/>
</dbReference>
<accession>A0A419T273</accession>
<dbReference type="SMART" id="SM00893">
    <property type="entry name" value="ETF"/>
    <property type="match status" value="1"/>
</dbReference>
<dbReference type="Gene3D" id="3.30.70.20">
    <property type="match status" value="1"/>
</dbReference>
<comment type="similarity">
    <text evidence="1">Belongs to the ETF alpha-subunit/FixB family.</text>
</comment>
<name>A0A419T273_9FIRM</name>
<dbReference type="Proteomes" id="UP000284177">
    <property type="component" value="Unassembled WGS sequence"/>
</dbReference>
<dbReference type="SUPFAM" id="SSF52402">
    <property type="entry name" value="Adenine nucleotide alpha hydrolases-like"/>
    <property type="match status" value="1"/>
</dbReference>
<evidence type="ECO:0000313" key="3">
    <source>
        <dbReference type="EMBL" id="RKD31543.1"/>
    </source>
</evidence>
<dbReference type="InterPro" id="IPR014731">
    <property type="entry name" value="ETF_asu_C"/>
</dbReference>
<comment type="caution">
    <text evidence="3">The sequence shown here is derived from an EMBL/GenBank/DDBJ whole genome shotgun (WGS) entry which is preliminary data.</text>
</comment>
<sequence length="411" mass="45506">MAKIIVHQDKVTNPEELTSLCPFSAIEYNDGNLEINAACKMCMICVKKGPEGVFEYIEEEVKTVDKSKWKGIAVYVDHVEGDIHPVTFELIGKAKELAAKIKQPVYCLFAGHNIKSKAHEILHYGVDEVFVYDYEELEDFRIEPYTAVFEDFIKNINPTIVLVGGTTLGRSLAPRVAARFRTGLTADCTILDVQENTDLDQIRPAFGGNIMAHIHTPNHRPQFATVRYKIFSAPERSEKPSGKVTLCDIEEEKLDSKIKVLDVKKKEKVESLEDAEVIVVAGRAVKKEEDLNMINELADLLGAQTAGTRPLIEAGWVDPRKQIGLSGRTVKPKLIITCGVSGAVQFVAGMNNSDCIIAINKDENAPIFNVAHYAVVGDIYEVVPKLIEKIKNGELSVNQLMDNKKIVAGAK</sequence>
<evidence type="ECO:0000259" key="2">
    <source>
        <dbReference type="SMART" id="SM00893"/>
    </source>
</evidence>
<organism evidence="3 4">
    <name type="scientific">Thermohalobacter berrensis</name>
    <dbReference type="NCBI Taxonomy" id="99594"/>
    <lineage>
        <taxon>Bacteria</taxon>
        <taxon>Bacillati</taxon>
        <taxon>Bacillota</taxon>
        <taxon>Tissierellia</taxon>
        <taxon>Tissierellales</taxon>
        <taxon>Thermohalobacteraceae</taxon>
        <taxon>Thermohalobacter</taxon>
    </lineage>
</organism>
<dbReference type="PANTHER" id="PTHR43153:SF1">
    <property type="entry name" value="ELECTRON TRANSFER FLAVOPROTEIN SUBUNIT ALPHA, MITOCHONDRIAL"/>
    <property type="match status" value="1"/>
</dbReference>
<dbReference type="GO" id="GO:0009055">
    <property type="term" value="F:electron transfer activity"/>
    <property type="evidence" value="ECO:0007669"/>
    <property type="project" value="InterPro"/>
</dbReference>
<protein>
    <submittedName>
        <fullName evidence="3">Electron transfer flavoprotein subunit alpha</fullName>
    </submittedName>
</protein>
<dbReference type="InterPro" id="IPR014729">
    <property type="entry name" value="Rossmann-like_a/b/a_fold"/>
</dbReference>
<dbReference type="AlphaFoldDB" id="A0A419T273"/>
<evidence type="ECO:0000256" key="1">
    <source>
        <dbReference type="ARBA" id="ARBA00005817"/>
    </source>
</evidence>
<dbReference type="GO" id="GO:0033539">
    <property type="term" value="P:fatty acid beta-oxidation using acyl-CoA dehydrogenase"/>
    <property type="evidence" value="ECO:0007669"/>
    <property type="project" value="TreeGrafter"/>
</dbReference>
<dbReference type="InterPro" id="IPR029035">
    <property type="entry name" value="DHS-like_NAD/FAD-binding_dom"/>
</dbReference>
<reference evidence="3 4" key="1">
    <citation type="submission" date="2016-08" db="EMBL/GenBank/DDBJ databases">
        <title>Novel Firmicutes and Novel Genomes.</title>
        <authorList>
            <person name="Poppleton D.I."/>
            <person name="Gribaldo S."/>
        </authorList>
    </citation>
    <scope>NUCLEOTIDE SEQUENCE [LARGE SCALE GENOMIC DNA]</scope>
    <source>
        <strain evidence="3 4">CTT3</strain>
    </source>
</reference>
<dbReference type="RefSeq" id="WP_120169364.1">
    <property type="nucleotide sequence ID" value="NZ_MCIB01000018.1"/>
</dbReference>
<dbReference type="Gene3D" id="3.40.50.1220">
    <property type="entry name" value="TPP-binding domain"/>
    <property type="match status" value="1"/>
</dbReference>
<dbReference type="GO" id="GO:0050660">
    <property type="term" value="F:flavin adenine dinucleotide binding"/>
    <property type="evidence" value="ECO:0007669"/>
    <property type="project" value="InterPro"/>
</dbReference>
<dbReference type="PANTHER" id="PTHR43153">
    <property type="entry name" value="ELECTRON TRANSFER FLAVOPROTEIN ALPHA"/>
    <property type="match status" value="1"/>
</dbReference>
<dbReference type="EMBL" id="MCIB01000018">
    <property type="protein sequence ID" value="RKD31543.1"/>
    <property type="molecule type" value="Genomic_DNA"/>
</dbReference>
<dbReference type="CDD" id="cd01715">
    <property type="entry name" value="ETF_alpha"/>
    <property type="match status" value="1"/>
</dbReference>
<feature type="domain" description="Electron transfer flavoprotein alpha/beta-subunit N-terminal" evidence="2">
    <location>
        <begin position="72"/>
        <end position="260"/>
    </location>
</feature>